<feature type="site" description="Raises pKa of active site His" evidence="6">
    <location>
        <position position="155"/>
    </location>
</feature>
<accession>A0A4Q1D077</accession>
<dbReference type="PROSITE" id="PS00373">
    <property type="entry name" value="GART"/>
    <property type="match status" value="1"/>
</dbReference>
<name>A0A4Q1D077_9BACT</name>
<gene>
    <name evidence="6" type="primary">purN</name>
    <name evidence="8" type="ORF">ESB13_22805</name>
</gene>
<evidence type="ECO:0000259" key="7">
    <source>
        <dbReference type="Pfam" id="PF00551"/>
    </source>
</evidence>
<sequence>MGSTYLENEIRLAVFASGAGSNAKKLIEYFNNNDTSIIKVALIVTNKETAGVIKIADENHLPTLIIDKEQFFRGDAYVGALRQAGVHFIVLAGFLWKVPAQLIAAFPGKIVNIHPALLPKYGGKGMYGNFVHEAVISNKETESGITIHLVDEQYDHGAPLFQAVCPVLPDDTAESLAQRIHALEHAHYPEVVEKAVKAAFS</sequence>
<reference evidence="8 9" key="1">
    <citation type="submission" date="2019-01" db="EMBL/GenBank/DDBJ databases">
        <title>Filimonas sp. strain TTM-71.</title>
        <authorList>
            <person name="Chen W.-M."/>
        </authorList>
    </citation>
    <scope>NUCLEOTIDE SEQUENCE [LARGE SCALE GENOMIC DNA]</scope>
    <source>
        <strain evidence="8 9">TTM-71</strain>
    </source>
</reference>
<evidence type="ECO:0000313" key="8">
    <source>
        <dbReference type="EMBL" id="RXK80986.1"/>
    </source>
</evidence>
<comment type="catalytic activity">
    <reaction evidence="5 6">
        <text>N(1)-(5-phospho-beta-D-ribosyl)glycinamide + (6R)-10-formyltetrahydrofolate = N(2)-formyl-N(1)-(5-phospho-beta-D-ribosyl)glycinamide + (6S)-5,6,7,8-tetrahydrofolate + H(+)</text>
        <dbReference type="Rhea" id="RHEA:15053"/>
        <dbReference type="ChEBI" id="CHEBI:15378"/>
        <dbReference type="ChEBI" id="CHEBI:57453"/>
        <dbReference type="ChEBI" id="CHEBI:143788"/>
        <dbReference type="ChEBI" id="CHEBI:147286"/>
        <dbReference type="ChEBI" id="CHEBI:195366"/>
        <dbReference type="EC" id="2.1.2.2"/>
    </reaction>
</comment>
<feature type="binding site" evidence="6">
    <location>
        <position position="68"/>
    </location>
    <ligand>
        <name>(6R)-10-formyltetrahydrofolate</name>
        <dbReference type="ChEBI" id="CHEBI:195366"/>
    </ligand>
</feature>
<comment type="similarity">
    <text evidence="4 6">Belongs to the GART family.</text>
</comment>
<comment type="caution">
    <text evidence="6">Lacks conserved residue(s) required for the propagation of feature annotation.</text>
</comment>
<dbReference type="InterPro" id="IPR002376">
    <property type="entry name" value="Formyl_transf_N"/>
</dbReference>
<dbReference type="GO" id="GO:0006189">
    <property type="term" value="P:'de novo' IMP biosynthetic process"/>
    <property type="evidence" value="ECO:0007669"/>
    <property type="project" value="UniProtKB-UniRule"/>
</dbReference>
<dbReference type="InterPro" id="IPR001555">
    <property type="entry name" value="GART_AS"/>
</dbReference>
<keyword evidence="9" id="KW-1185">Reference proteome</keyword>
<evidence type="ECO:0000313" key="9">
    <source>
        <dbReference type="Proteomes" id="UP000290545"/>
    </source>
</evidence>
<dbReference type="EC" id="2.1.2.2" evidence="6"/>
<dbReference type="RefSeq" id="WP_129006223.1">
    <property type="nucleotide sequence ID" value="NZ_SDHZ01000005.1"/>
</dbReference>
<evidence type="ECO:0000256" key="4">
    <source>
        <dbReference type="ARBA" id="ARBA00038440"/>
    </source>
</evidence>
<comment type="function">
    <text evidence="6">Catalyzes the transfer of a formyl group from 10-formyltetrahydrofolate to 5-phospho-ribosyl-glycinamide (GAR), producing 5-phospho-ribosyl-N-formylglycinamide (FGAR) and tetrahydrofolate.</text>
</comment>
<dbReference type="SUPFAM" id="SSF53328">
    <property type="entry name" value="Formyltransferase"/>
    <property type="match status" value="1"/>
</dbReference>
<dbReference type="AlphaFoldDB" id="A0A4Q1D077"/>
<dbReference type="InterPro" id="IPR004607">
    <property type="entry name" value="GART"/>
</dbReference>
<feature type="domain" description="Formyl transferase N-terminal" evidence="7">
    <location>
        <begin position="11"/>
        <end position="192"/>
    </location>
</feature>
<dbReference type="EMBL" id="SDHZ01000005">
    <property type="protein sequence ID" value="RXK80986.1"/>
    <property type="molecule type" value="Genomic_DNA"/>
</dbReference>
<dbReference type="GO" id="GO:0004644">
    <property type="term" value="F:phosphoribosylglycinamide formyltransferase activity"/>
    <property type="evidence" value="ECO:0007669"/>
    <property type="project" value="UniProtKB-UniRule"/>
</dbReference>
<evidence type="ECO:0000256" key="2">
    <source>
        <dbReference type="ARBA" id="ARBA00022679"/>
    </source>
</evidence>
<evidence type="ECO:0000256" key="1">
    <source>
        <dbReference type="ARBA" id="ARBA00005054"/>
    </source>
</evidence>
<evidence type="ECO:0000256" key="3">
    <source>
        <dbReference type="ARBA" id="ARBA00022755"/>
    </source>
</evidence>
<dbReference type="Proteomes" id="UP000290545">
    <property type="component" value="Unassembled WGS sequence"/>
</dbReference>
<dbReference type="GO" id="GO:0005829">
    <property type="term" value="C:cytosol"/>
    <property type="evidence" value="ECO:0007669"/>
    <property type="project" value="TreeGrafter"/>
</dbReference>
<feature type="binding site" evidence="6">
    <location>
        <position position="112"/>
    </location>
    <ligand>
        <name>(6R)-10-formyltetrahydrofolate</name>
        <dbReference type="ChEBI" id="CHEBI:195366"/>
    </ligand>
</feature>
<dbReference type="Gene3D" id="3.40.50.170">
    <property type="entry name" value="Formyl transferase, N-terminal domain"/>
    <property type="match status" value="1"/>
</dbReference>
<comment type="caution">
    <text evidence="8">The sequence shown here is derived from an EMBL/GenBank/DDBJ whole genome shotgun (WGS) entry which is preliminary data.</text>
</comment>
<dbReference type="CDD" id="cd08645">
    <property type="entry name" value="FMT_core_GART"/>
    <property type="match status" value="1"/>
</dbReference>
<dbReference type="InterPro" id="IPR036477">
    <property type="entry name" value="Formyl_transf_N_sf"/>
</dbReference>
<dbReference type="Pfam" id="PF00551">
    <property type="entry name" value="Formyl_trans_N"/>
    <property type="match status" value="1"/>
</dbReference>
<dbReference type="PANTHER" id="PTHR43369:SF2">
    <property type="entry name" value="PHOSPHORIBOSYLGLYCINAMIDE FORMYLTRANSFERASE"/>
    <property type="match status" value="1"/>
</dbReference>
<keyword evidence="3 6" id="KW-0658">Purine biosynthesis</keyword>
<feature type="binding site" evidence="6">
    <location>
        <begin position="20"/>
        <end position="22"/>
    </location>
    <ligand>
        <name>N(1)-(5-phospho-beta-D-ribosyl)glycinamide</name>
        <dbReference type="ChEBI" id="CHEBI:143788"/>
    </ligand>
</feature>
<evidence type="ECO:0000256" key="6">
    <source>
        <dbReference type="HAMAP-Rule" id="MF_01930"/>
    </source>
</evidence>
<dbReference type="OrthoDB" id="9806170at2"/>
<feature type="active site" description="Proton donor" evidence="6">
    <location>
        <position position="114"/>
    </location>
</feature>
<comment type="pathway">
    <text evidence="1 6">Purine metabolism; IMP biosynthesis via de novo pathway; N(2)-formyl-N(1)-(5-phospho-D-ribosyl)glycinamide from N(1)-(5-phospho-D-ribosyl)glycinamide (10-formyl THF route): step 1/1.</text>
</comment>
<proteinExistence type="inferred from homology"/>
<keyword evidence="2 6" id="KW-0808">Transferase</keyword>
<organism evidence="8 9">
    <name type="scientific">Filimonas effusa</name>
    <dbReference type="NCBI Taxonomy" id="2508721"/>
    <lineage>
        <taxon>Bacteria</taxon>
        <taxon>Pseudomonadati</taxon>
        <taxon>Bacteroidota</taxon>
        <taxon>Chitinophagia</taxon>
        <taxon>Chitinophagales</taxon>
        <taxon>Chitinophagaceae</taxon>
        <taxon>Filimonas</taxon>
    </lineage>
</organism>
<evidence type="ECO:0000256" key="5">
    <source>
        <dbReference type="ARBA" id="ARBA00047664"/>
    </source>
</evidence>
<dbReference type="PANTHER" id="PTHR43369">
    <property type="entry name" value="PHOSPHORIBOSYLGLYCINAMIDE FORMYLTRANSFERASE"/>
    <property type="match status" value="1"/>
</dbReference>
<dbReference type="UniPathway" id="UPA00074">
    <property type="reaction ID" value="UER00126"/>
</dbReference>
<dbReference type="HAMAP" id="MF_01930">
    <property type="entry name" value="PurN"/>
    <property type="match status" value="1"/>
</dbReference>
<protein>
    <recommendedName>
        <fullName evidence="6">Phosphoribosylglycinamide formyltransferase</fullName>
        <ecNumber evidence="6">2.1.2.2</ecNumber>
    </recommendedName>
    <alternativeName>
        <fullName evidence="6">5'-phosphoribosylglycinamide transformylase</fullName>
    </alternativeName>
    <alternativeName>
        <fullName evidence="6">GAR transformylase</fullName>
        <shortName evidence="6">GART</shortName>
    </alternativeName>
</protein>